<gene>
    <name evidence="3" type="ORF">CYJ76_07415</name>
</gene>
<comment type="caution">
    <text evidence="3">The sequence shown here is derived from an EMBL/GenBank/DDBJ whole genome shotgun (WGS) entry which is preliminary data.</text>
</comment>
<evidence type="ECO:0000256" key="1">
    <source>
        <dbReference type="ARBA" id="ARBA00008404"/>
    </source>
</evidence>
<protein>
    <submittedName>
        <fullName evidence="3">Na+/H+ antiporter subunit G</fullName>
    </submittedName>
</protein>
<dbReference type="GO" id="GO:0015385">
    <property type="term" value="F:sodium:proton antiporter activity"/>
    <property type="evidence" value="ECO:0007669"/>
    <property type="project" value="TreeGrafter"/>
</dbReference>
<dbReference type="OrthoDB" id="3214257at2"/>
<dbReference type="Proteomes" id="UP000234206">
    <property type="component" value="Unassembled WGS sequence"/>
</dbReference>
<dbReference type="NCBIfam" id="NF009314">
    <property type="entry name" value="PRK12674.1-2"/>
    <property type="match status" value="1"/>
</dbReference>
<feature type="region of interest" description="Disordered" evidence="2">
    <location>
        <begin position="93"/>
        <end position="119"/>
    </location>
</feature>
<dbReference type="PANTHER" id="PTHR34703:SF1">
    <property type="entry name" value="ANTIPORTER SUBUNIT MNHG2-RELATED"/>
    <property type="match status" value="1"/>
</dbReference>
<keyword evidence="4" id="KW-1185">Reference proteome</keyword>
<feature type="compositionally biased region" description="Low complexity" evidence="2">
    <location>
        <begin position="99"/>
        <end position="119"/>
    </location>
</feature>
<proteinExistence type="inferred from homology"/>
<evidence type="ECO:0000313" key="3">
    <source>
        <dbReference type="EMBL" id="PKZ41555.1"/>
    </source>
</evidence>
<dbReference type="InterPro" id="IPR005133">
    <property type="entry name" value="PhaG_MnhG_YufB"/>
</dbReference>
<dbReference type="AlphaFoldDB" id="A0A2I1PA95"/>
<sequence>MLVGSLLSLVAAIGLVRFPDVLTRMHAATKPQTLGLVLLGLGLCLVVREWAVWGAVALTVLFQFLTAPVSAHMVGRGALRTGQVRLPLYEDPAAADGQAGTPSSASAAGAGARATRADG</sequence>
<dbReference type="Pfam" id="PF03334">
    <property type="entry name" value="PhaG_MnhG_YufB"/>
    <property type="match status" value="1"/>
</dbReference>
<dbReference type="PANTHER" id="PTHR34703">
    <property type="entry name" value="ANTIPORTER SUBUNIT MNHG2-RELATED"/>
    <property type="match status" value="1"/>
</dbReference>
<dbReference type="EMBL" id="PKIZ01000012">
    <property type="protein sequence ID" value="PKZ41555.1"/>
    <property type="molecule type" value="Genomic_DNA"/>
</dbReference>
<evidence type="ECO:0000313" key="4">
    <source>
        <dbReference type="Proteomes" id="UP000234206"/>
    </source>
</evidence>
<dbReference type="NCBIfam" id="TIGR01300">
    <property type="entry name" value="CPA3_mnhG_phaG"/>
    <property type="match status" value="1"/>
</dbReference>
<accession>A0A2I1PA95</accession>
<organism evidence="3 4">
    <name type="scientific">Kytococcus schroeteri</name>
    <dbReference type="NCBI Taxonomy" id="138300"/>
    <lineage>
        <taxon>Bacteria</taxon>
        <taxon>Bacillati</taxon>
        <taxon>Actinomycetota</taxon>
        <taxon>Actinomycetes</taxon>
        <taxon>Micrococcales</taxon>
        <taxon>Kytococcaceae</taxon>
        <taxon>Kytococcus</taxon>
    </lineage>
</organism>
<name>A0A2I1PA95_9MICO</name>
<reference evidence="3 4" key="1">
    <citation type="submission" date="2017-12" db="EMBL/GenBank/DDBJ databases">
        <title>Phylogenetic diversity of female urinary microbiome.</title>
        <authorList>
            <person name="Thomas-White K."/>
            <person name="Wolfe A.J."/>
        </authorList>
    </citation>
    <scope>NUCLEOTIDE SEQUENCE [LARGE SCALE GENOMIC DNA]</scope>
    <source>
        <strain evidence="3 4">UMB1298</strain>
    </source>
</reference>
<comment type="similarity">
    <text evidence="1">Belongs to the CPA3 antiporters (TC 2.A.63) subunit G family.</text>
</comment>
<evidence type="ECO:0000256" key="2">
    <source>
        <dbReference type="SAM" id="MobiDB-lite"/>
    </source>
</evidence>